<dbReference type="GO" id="GO:0016779">
    <property type="term" value="F:nucleotidyltransferase activity"/>
    <property type="evidence" value="ECO:0007669"/>
    <property type="project" value="UniProtKB-ARBA"/>
</dbReference>
<reference evidence="3" key="1">
    <citation type="submission" date="2023-01" db="EMBL/GenBank/DDBJ databases">
        <title>Comparative Genomic Analysis of the Clinically-Derived Winkia Strain NY0527 Provides Evidence into the Taxonomic Reassignment of Winkia neuii and Characterizes Their Virulence Traits.</title>
        <authorList>
            <person name="Cai X."/>
            <person name="Peng Y."/>
            <person name="Li M."/>
            <person name="Qiu Y."/>
            <person name="Wang Y."/>
            <person name="Xu L."/>
            <person name="Hou Q."/>
        </authorList>
    </citation>
    <scope>NUCLEOTIDE SEQUENCE</scope>
    <source>
        <strain evidence="3">NY0527</strain>
    </source>
</reference>
<dbReference type="AlphaFoldDB" id="A0AB38XPH9"/>
<dbReference type="InterPro" id="IPR025877">
    <property type="entry name" value="MobA-like_NTP_Trfase"/>
</dbReference>
<evidence type="ECO:0000259" key="2">
    <source>
        <dbReference type="Pfam" id="PF12804"/>
    </source>
</evidence>
<gene>
    <name evidence="3" type="ORF">PIG85_00910</name>
</gene>
<keyword evidence="1 3" id="KW-0808">Transferase</keyword>
<accession>A0AB38XPH9</accession>
<evidence type="ECO:0000256" key="1">
    <source>
        <dbReference type="ARBA" id="ARBA00022679"/>
    </source>
</evidence>
<evidence type="ECO:0000313" key="4">
    <source>
        <dbReference type="Proteomes" id="UP001211044"/>
    </source>
</evidence>
<name>A0AB38XPH9_9ACTO</name>
<dbReference type="KEGG" id="wne:PIG85_00910"/>
<proteinExistence type="predicted"/>
<sequence length="199" mass="20583">MTIEGVVILAGGTARRLGGISKPDLEVACRRLLDWQLDQVSRVAPEATVVVVAPPQVQVPAAVVRVLEDPPFGGPVAGFAAGLAALRRAGVTDGLIGLATCDAPLAPANYLGLVAALEPGLDGAAPTTAAEDGTFPQYALGVYRAGALGKILPENARNVSVKRTFSPAKLAFVPDVNRNCTDVDTWADVKTLEGLLKLH</sequence>
<protein>
    <submittedName>
        <fullName evidence="3">NTP transferase domain-containing protein</fullName>
    </submittedName>
</protein>
<dbReference type="PANTHER" id="PTHR19136:SF81">
    <property type="entry name" value="MOLYBDENUM COFACTOR GUANYLYLTRANSFERASE"/>
    <property type="match status" value="1"/>
</dbReference>
<dbReference type="RefSeq" id="WP_004806841.1">
    <property type="nucleotide sequence ID" value="NZ_CP116394.1"/>
</dbReference>
<dbReference type="Proteomes" id="UP001211044">
    <property type="component" value="Chromosome"/>
</dbReference>
<dbReference type="InterPro" id="IPR029044">
    <property type="entry name" value="Nucleotide-diphossugar_trans"/>
</dbReference>
<dbReference type="PANTHER" id="PTHR19136">
    <property type="entry name" value="MOLYBDENUM COFACTOR GUANYLYLTRANSFERASE"/>
    <property type="match status" value="1"/>
</dbReference>
<evidence type="ECO:0000313" key="3">
    <source>
        <dbReference type="EMBL" id="WCE46237.1"/>
    </source>
</evidence>
<dbReference type="SUPFAM" id="SSF53448">
    <property type="entry name" value="Nucleotide-diphospho-sugar transferases"/>
    <property type="match status" value="1"/>
</dbReference>
<dbReference type="Gene3D" id="3.90.550.10">
    <property type="entry name" value="Spore Coat Polysaccharide Biosynthesis Protein SpsA, Chain A"/>
    <property type="match status" value="1"/>
</dbReference>
<dbReference type="Pfam" id="PF12804">
    <property type="entry name" value="NTP_transf_3"/>
    <property type="match status" value="1"/>
</dbReference>
<organism evidence="3 4">
    <name type="scientific">Winkia neuii subsp. anitrata</name>
    <dbReference type="NCBI Taxonomy" id="29318"/>
    <lineage>
        <taxon>Bacteria</taxon>
        <taxon>Bacillati</taxon>
        <taxon>Actinomycetota</taxon>
        <taxon>Actinomycetes</taxon>
        <taxon>Actinomycetales</taxon>
        <taxon>Actinomycetaceae</taxon>
        <taxon>Winkia</taxon>
    </lineage>
</organism>
<feature type="domain" description="MobA-like NTP transferase" evidence="2">
    <location>
        <begin position="6"/>
        <end position="148"/>
    </location>
</feature>
<dbReference type="EMBL" id="CP116394">
    <property type="protein sequence ID" value="WCE46237.1"/>
    <property type="molecule type" value="Genomic_DNA"/>
</dbReference>